<dbReference type="InParanoid" id="A0A0Q3IEI0"/>
<feature type="region of interest" description="Disordered" evidence="1">
    <location>
        <begin position="89"/>
        <end position="125"/>
    </location>
</feature>
<evidence type="ECO:0000313" key="3">
    <source>
        <dbReference type="EnsemblPlants" id="KQJ98963"/>
    </source>
</evidence>
<accession>A0A0Q3IEI0</accession>
<keyword evidence="4" id="KW-1185">Reference proteome</keyword>
<dbReference type="EnsemblPlants" id="KQJ98963">
    <property type="protein sequence ID" value="KQJ98963"/>
    <property type="gene ID" value="BRADI_3g40265v3"/>
</dbReference>
<dbReference type="FunCoup" id="A0A0Q3IEI0">
    <property type="interactions" value="187"/>
</dbReference>
<dbReference type="AlphaFoldDB" id="A0A0Q3IEI0"/>
<name>A0A0Q3IEI0_BRADI</name>
<evidence type="ECO:0000313" key="2">
    <source>
        <dbReference type="EMBL" id="KQJ98963.1"/>
    </source>
</evidence>
<evidence type="ECO:0000256" key="1">
    <source>
        <dbReference type="SAM" id="MobiDB-lite"/>
    </source>
</evidence>
<evidence type="ECO:0000313" key="4">
    <source>
        <dbReference type="Proteomes" id="UP000008810"/>
    </source>
</evidence>
<protein>
    <submittedName>
        <fullName evidence="2 3">Uncharacterized protein</fullName>
    </submittedName>
</protein>
<proteinExistence type="predicted"/>
<gene>
    <name evidence="2" type="ORF">BRADI_3g40265v3</name>
</gene>
<feature type="compositionally biased region" description="Basic and acidic residues" evidence="1">
    <location>
        <begin position="89"/>
        <end position="101"/>
    </location>
</feature>
<dbReference type="EMBL" id="CM000882">
    <property type="protein sequence ID" value="KQJ98963.1"/>
    <property type="molecule type" value="Genomic_DNA"/>
</dbReference>
<dbReference type="Gramene" id="KQJ98963">
    <property type="protein sequence ID" value="KQJ98963"/>
    <property type="gene ID" value="BRADI_3g40265v3"/>
</dbReference>
<reference evidence="2" key="2">
    <citation type="submission" date="2017-06" db="EMBL/GenBank/DDBJ databases">
        <title>WGS assembly of Brachypodium distachyon.</title>
        <authorList>
            <consortium name="The International Brachypodium Initiative"/>
            <person name="Lucas S."/>
            <person name="Harmon-Smith M."/>
            <person name="Lail K."/>
            <person name="Tice H."/>
            <person name="Grimwood J."/>
            <person name="Bruce D."/>
            <person name="Barry K."/>
            <person name="Shu S."/>
            <person name="Lindquist E."/>
            <person name="Wang M."/>
            <person name="Pitluck S."/>
            <person name="Vogel J.P."/>
            <person name="Garvin D.F."/>
            <person name="Mockler T.C."/>
            <person name="Schmutz J."/>
            <person name="Rokhsar D."/>
            <person name="Bevan M.W."/>
        </authorList>
    </citation>
    <scope>NUCLEOTIDE SEQUENCE</scope>
    <source>
        <strain evidence="2">Bd21</strain>
    </source>
</reference>
<dbReference type="OrthoDB" id="676037at2759"/>
<sequence>MFSQYFCGSLVTYLFLGISRWLGWRLSVACGALWKLCNKACFEHKLIRSPAEIVCYTCAFLCYWAGLQNEVERTNLLAGAATLQSEALRHHEAQARTDKRKLTGGSEDADTGGAQNNKKEDDAKD</sequence>
<organism evidence="2">
    <name type="scientific">Brachypodium distachyon</name>
    <name type="common">Purple false brome</name>
    <name type="synonym">Trachynia distachya</name>
    <dbReference type="NCBI Taxonomy" id="15368"/>
    <lineage>
        <taxon>Eukaryota</taxon>
        <taxon>Viridiplantae</taxon>
        <taxon>Streptophyta</taxon>
        <taxon>Embryophyta</taxon>
        <taxon>Tracheophyta</taxon>
        <taxon>Spermatophyta</taxon>
        <taxon>Magnoliopsida</taxon>
        <taxon>Liliopsida</taxon>
        <taxon>Poales</taxon>
        <taxon>Poaceae</taxon>
        <taxon>BOP clade</taxon>
        <taxon>Pooideae</taxon>
        <taxon>Stipodae</taxon>
        <taxon>Brachypodieae</taxon>
        <taxon>Brachypodium</taxon>
    </lineage>
</organism>
<dbReference type="Proteomes" id="UP000008810">
    <property type="component" value="Chromosome 3"/>
</dbReference>
<reference evidence="3" key="3">
    <citation type="submission" date="2018-08" db="UniProtKB">
        <authorList>
            <consortium name="EnsemblPlants"/>
        </authorList>
    </citation>
    <scope>IDENTIFICATION</scope>
    <source>
        <strain evidence="3">cv. Bd21</strain>
    </source>
</reference>
<reference evidence="2 3" key="1">
    <citation type="journal article" date="2010" name="Nature">
        <title>Genome sequencing and analysis of the model grass Brachypodium distachyon.</title>
        <authorList>
            <consortium name="International Brachypodium Initiative"/>
        </authorList>
    </citation>
    <scope>NUCLEOTIDE SEQUENCE [LARGE SCALE GENOMIC DNA]</scope>
    <source>
        <strain evidence="2 3">Bd21</strain>
    </source>
</reference>